<comment type="caution">
    <text evidence="1">The sequence shown here is derived from an EMBL/GenBank/DDBJ whole genome shotgun (WGS) entry which is preliminary data.</text>
</comment>
<organism evidence="1 2">
    <name type="scientific">Choristoneura fumiferana</name>
    <name type="common">Spruce budworm moth</name>
    <name type="synonym">Archips fumiferana</name>
    <dbReference type="NCBI Taxonomy" id="7141"/>
    <lineage>
        <taxon>Eukaryota</taxon>
        <taxon>Metazoa</taxon>
        <taxon>Ecdysozoa</taxon>
        <taxon>Arthropoda</taxon>
        <taxon>Hexapoda</taxon>
        <taxon>Insecta</taxon>
        <taxon>Pterygota</taxon>
        <taxon>Neoptera</taxon>
        <taxon>Endopterygota</taxon>
        <taxon>Lepidoptera</taxon>
        <taxon>Glossata</taxon>
        <taxon>Ditrysia</taxon>
        <taxon>Tortricoidea</taxon>
        <taxon>Tortricidae</taxon>
        <taxon>Tortricinae</taxon>
        <taxon>Choristoneura</taxon>
    </lineage>
</organism>
<dbReference type="Proteomes" id="UP001064048">
    <property type="component" value="Chromosome 24"/>
</dbReference>
<name>A0ACC0K953_CHOFU</name>
<evidence type="ECO:0000313" key="1">
    <source>
        <dbReference type="EMBL" id="KAI8432957.1"/>
    </source>
</evidence>
<gene>
    <name evidence="1" type="ORF">MSG28_013845</name>
</gene>
<dbReference type="EMBL" id="CM046124">
    <property type="protein sequence ID" value="KAI8432957.1"/>
    <property type="molecule type" value="Genomic_DNA"/>
</dbReference>
<evidence type="ECO:0000313" key="2">
    <source>
        <dbReference type="Proteomes" id="UP001064048"/>
    </source>
</evidence>
<reference evidence="1 2" key="1">
    <citation type="journal article" date="2022" name="Genome Biol. Evol.">
        <title>The Spruce Budworm Genome: Reconstructing the Evolutionary History of Antifreeze Proteins.</title>
        <authorList>
            <person name="Beliveau C."/>
            <person name="Gagne P."/>
            <person name="Picq S."/>
            <person name="Vernygora O."/>
            <person name="Keeling C.I."/>
            <person name="Pinkney K."/>
            <person name="Doucet D."/>
            <person name="Wen F."/>
            <person name="Johnston J.S."/>
            <person name="Maaroufi H."/>
            <person name="Boyle B."/>
            <person name="Laroche J."/>
            <person name="Dewar K."/>
            <person name="Juretic N."/>
            <person name="Blackburn G."/>
            <person name="Nisole A."/>
            <person name="Brunet B."/>
            <person name="Brandao M."/>
            <person name="Lumley L."/>
            <person name="Duan J."/>
            <person name="Quan G."/>
            <person name="Lucarotti C.J."/>
            <person name="Roe A.D."/>
            <person name="Sperling F.A.H."/>
            <person name="Levesque R.C."/>
            <person name="Cusson M."/>
        </authorList>
    </citation>
    <scope>NUCLEOTIDE SEQUENCE [LARGE SCALE GENOMIC DNA]</scope>
    <source>
        <strain evidence="1">Glfc:IPQL:Cfum</strain>
    </source>
</reference>
<proteinExistence type="predicted"/>
<sequence>MAATYGKTLLLVTIMKRGCGLMLLEKASEGTAEESRHSVQQWSVEKGIENTSVASSTNEPSVVTAPAVEFQIGRWYVVVVQTLYSNAETVFYTSSEIRGHQCLKESLRKIPPTQEHLFDDKRFSDCITSNGGIEKVFYSPRVPAQGAAGKRTLAQRVSHVDPKRSYEHPRSRVQPGPSTSAYVPPSQEKKRKSGTFRATAASNSKYYKNKHDKWRMLGAPEYILSVISGYRIPFVKKPPLLNPSRISSKLHTNPTPAMCDQIKIMLEQGVLEPAPLTPSFVSNFFLVPKKGGAVRPVFNLKRLNKFVHTSNFHLVNMYRVPDFLQPQDWLVKLDLHNAYFHVPVTETHRRFLRVVILGRLWQMTCLPFGLSTAPKVFSSITNWIAQVLRSQGIRVLVYLDDFLLACQNPAQLQKQVSLTIHILKDLGWTINHEKSCLRPRRTMEFLGIHWNPWNNIKSLPIEKSLNILQKCRDMLSKQVTTLRQTQSLLGLCNFASFVVPRGRLNSRLLQAFSNQLLSMSPNVKITHTSQRSFILQPPSSFLRTTDASGKGWGAQLNDMRLAGQWSPQELGEHSNGLELMAVRKVLNSQAPAMSQSSLMIMSDNRTVVSYLRNEGGTKSQRMMDTTYDILSILDLFRIHMTVQFIPGRYNVEADRLSRFRSQSEWHLLPSATGTIFQLWGTPEIDLFASQKAHVVPAYVTLDPIDPNAVFVNAFSQKWVYQLAWIFPPPCLIPRVLIHLNKATGTFLMVVPNWEKVFWRSDLRNRALAPPVEIGNLQTRLVDVQTQRPPSDVKRMVLEVWLIRAYALHRLVSFDETVQKGVDGRSRGQEFVEKRLRIPRARGDPEPRYQSSRIDAAVDRRRKRSTTQQVQVIQPTQTYLELL</sequence>
<keyword evidence="2" id="KW-1185">Reference proteome</keyword>
<accession>A0ACC0K953</accession>
<protein>
    <submittedName>
        <fullName evidence="1">Uncharacterized protein</fullName>
    </submittedName>
</protein>